<dbReference type="RefSeq" id="WP_202011287.1">
    <property type="nucleotide sequence ID" value="NZ_JAERRB010000005.1"/>
</dbReference>
<accession>A0ABS1KTU2</accession>
<evidence type="ECO:0000313" key="2">
    <source>
        <dbReference type="EMBL" id="MBL0742733.1"/>
    </source>
</evidence>
<keyword evidence="3" id="KW-1185">Reference proteome</keyword>
<keyword evidence="1" id="KW-0732">Signal</keyword>
<evidence type="ECO:0000313" key="3">
    <source>
        <dbReference type="Proteomes" id="UP000613030"/>
    </source>
</evidence>
<dbReference type="PROSITE" id="PS51257">
    <property type="entry name" value="PROKAR_LIPOPROTEIN"/>
    <property type="match status" value="1"/>
</dbReference>
<feature type="chain" id="PRO_5045401763" evidence="1">
    <location>
        <begin position="18"/>
        <end position="237"/>
    </location>
</feature>
<protein>
    <submittedName>
        <fullName evidence="2">Uncharacterized protein</fullName>
    </submittedName>
</protein>
<organism evidence="2 3">
    <name type="scientific">Chryseolinea lacunae</name>
    <dbReference type="NCBI Taxonomy" id="2801331"/>
    <lineage>
        <taxon>Bacteria</taxon>
        <taxon>Pseudomonadati</taxon>
        <taxon>Bacteroidota</taxon>
        <taxon>Cytophagia</taxon>
        <taxon>Cytophagales</taxon>
        <taxon>Fulvivirgaceae</taxon>
        <taxon>Chryseolinea</taxon>
    </lineage>
</organism>
<name>A0ABS1KTU2_9BACT</name>
<reference evidence="2 3" key="1">
    <citation type="submission" date="2021-01" db="EMBL/GenBank/DDBJ databases">
        <title>Chryseolinea sp. Jin1 Genome sequencing and assembly.</title>
        <authorList>
            <person name="Kim I."/>
        </authorList>
    </citation>
    <scope>NUCLEOTIDE SEQUENCE [LARGE SCALE GENOMIC DNA]</scope>
    <source>
        <strain evidence="2 3">Jin1</strain>
    </source>
</reference>
<gene>
    <name evidence="2" type="ORF">JI741_16020</name>
</gene>
<dbReference type="EMBL" id="JAERRB010000005">
    <property type="protein sequence ID" value="MBL0742733.1"/>
    <property type="molecule type" value="Genomic_DNA"/>
</dbReference>
<comment type="caution">
    <text evidence="2">The sequence shown here is derived from an EMBL/GenBank/DDBJ whole genome shotgun (WGS) entry which is preliminary data.</text>
</comment>
<feature type="signal peptide" evidence="1">
    <location>
        <begin position="1"/>
        <end position="17"/>
    </location>
</feature>
<sequence>MTTTVKFLALALLVVLASCTHTTHEVNVQSNGRLTLIDSMALTGGVLKVDSTQITFFLPVYYAGPQADTIKLPRGIVSPTHCTTSDLSPDGLRWTRFTPKNLTLAIDTTMTLAWRVLDVPPHAYQKAFPLIVTNHSDSSIQVGHHNILRWTSREAQAPDGRWVELDEDPTALDFCGAVLQDIVLGPQEICISKVLLHTRGVETLCRLKFHHDFEDYHPAPIYSNTFRDFVDPVRLGR</sequence>
<proteinExistence type="predicted"/>
<dbReference type="Proteomes" id="UP000613030">
    <property type="component" value="Unassembled WGS sequence"/>
</dbReference>
<evidence type="ECO:0000256" key="1">
    <source>
        <dbReference type="SAM" id="SignalP"/>
    </source>
</evidence>